<name>A0A6S6XUU4_9PROT</name>
<dbReference type="EMBL" id="LR778301">
    <property type="protein sequence ID" value="CAB1367923.1"/>
    <property type="molecule type" value="Genomic_DNA"/>
</dbReference>
<dbReference type="OrthoDB" id="9807606at2"/>
<dbReference type="Pfam" id="PF00378">
    <property type="entry name" value="ECH_1"/>
    <property type="match status" value="1"/>
</dbReference>
<evidence type="ECO:0000313" key="1">
    <source>
        <dbReference type="EMBL" id="CAB1367923.1"/>
    </source>
</evidence>
<reference evidence="1 2" key="1">
    <citation type="submission" date="2020-03" db="EMBL/GenBank/DDBJ databases">
        <authorList>
            <consortium name="Genoscope - CEA"/>
            <person name="William W."/>
        </authorList>
    </citation>
    <scope>NUCLEOTIDE SEQUENCE [LARGE SCALE GENOMIC DNA]</scope>
    <source>
        <strain evidence="2">DSM 16959</strain>
    </source>
</reference>
<dbReference type="PANTHER" id="PTHR11941:SF54">
    <property type="entry name" value="ENOYL-COA HYDRATASE, MITOCHONDRIAL"/>
    <property type="match status" value="1"/>
</dbReference>
<gene>
    <name evidence="1" type="ORF">DENOEST_0758</name>
</gene>
<dbReference type="AlphaFoldDB" id="A0A6S6XUU4"/>
<dbReference type="GO" id="GO:0006635">
    <property type="term" value="P:fatty acid beta-oxidation"/>
    <property type="evidence" value="ECO:0007669"/>
    <property type="project" value="TreeGrafter"/>
</dbReference>
<protein>
    <submittedName>
        <fullName evidence="1">Crotonase</fullName>
    </submittedName>
</protein>
<dbReference type="InterPro" id="IPR001753">
    <property type="entry name" value="Enoyl-CoA_hydra/iso"/>
</dbReference>
<dbReference type="PANTHER" id="PTHR11941">
    <property type="entry name" value="ENOYL-COA HYDRATASE-RELATED"/>
    <property type="match status" value="1"/>
</dbReference>
<dbReference type="CDD" id="cd06558">
    <property type="entry name" value="crotonase-like"/>
    <property type="match status" value="1"/>
</dbReference>
<keyword evidence="2" id="KW-1185">Reference proteome</keyword>
<dbReference type="GO" id="GO:0003824">
    <property type="term" value="F:catalytic activity"/>
    <property type="evidence" value="ECO:0007669"/>
    <property type="project" value="UniProtKB-ARBA"/>
</dbReference>
<dbReference type="SUPFAM" id="SSF52096">
    <property type="entry name" value="ClpP/crotonase"/>
    <property type="match status" value="1"/>
</dbReference>
<organism evidence="1 2">
    <name type="scientific">Denitratisoma oestradiolicum</name>
    <dbReference type="NCBI Taxonomy" id="311182"/>
    <lineage>
        <taxon>Bacteria</taxon>
        <taxon>Pseudomonadati</taxon>
        <taxon>Pseudomonadota</taxon>
        <taxon>Betaproteobacteria</taxon>
        <taxon>Nitrosomonadales</taxon>
        <taxon>Sterolibacteriaceae</taxon>
        <taxon>Denitratisoma</taxon>
    </lineage>
</organism>
<dbReference type="InterPro" id="IPR029045">
    <property type="entry name" value="ClpP/crotonase-like_dom_sf"/>
</dbReference>
<dbReference type="Proteomes" id="UP000515733">
    <property type="component" value="Chromosome"/>
</dbReference>
<proteinExistence type="predicted"/>
<accession>A0A6S6XUU4</accession>
<sequence length="272" mass="29436">MNEFLSYEKQEGVATITKTSTEHNQGMTRGVLVGLKRALEGARDDDEVRVVVITAAGNGIHDGARVFPELRQDVSFTPMEFREILQFGHALMRQIETLEKPVIGVAKGGALGGGLEMLHACDFVITADTATFSQPEVAVGLMCGWGGTQRLPRLMGWRRAKELLLCGSEITGKEAAELGLVTRAVPLDQVDAEVATLIGRLKAASPLAQAYTKLAMNKVWETNLGAGLDYEVDAETVLAAHQEFPAFMKSLYAGEAPSFTQLKRLTGGSDWK</sequence>
<dbReference type="RefSeq" id="WP_145770043.1">
    <property type="nucleotide sequence ID" value="NZ_LR778301.1"/>
</dbReference>
<dbReference type="Gene3D" id="3.90.226.10">
    <property type="entry name" value="2-enoyl-CoA Hydratase, Chain A, domain 1"/>
    <property type="match status" value="1"/>
</dbReference>
<evidence type="ECO:0000313" key="2">
    <source>
        <dbReference type="Proteomes" id="UP000515733"/>
    </source>
</evidence>
<dbReference type="KEGG" id="doe:DENOEST_0758"/>